<comment type="caution">
    <text evidence="2">The sequence shown here is derived from an EMBL/GenBank/DDBJ whole genome shotgun (WGS) entry which is preliminary data.</text>
</comment>
<evidence type="ECO:0000313" key="3">
    <source>
        <dbReference type="Proteomes" id="UP000488506"/>
    </source>
</evidence>
<dbReference type="PANTHER" id="PTHR40101">
    <property type="entry name" value="CONSERVED PROTEIN"/>
    <property type="match status" value="1"/>
</dbReference>
<proteinExistence type="predicted"/>
<protein>
    <recommendedName>
        <fullName evidence="1">DUF2148 domain-containing protein</fullName>
    </recommendedName>
</protein>
<dbReference type="PANTHER" id="PTHR40101:SF1">
    <property type="entry name" value="4FE-4S DOMAIN-CONTAINING PROTEIN"/>
    <property type="match status" value="1"/>
</dbReference>
<dbReference type="Proteomes" id="UP000488506">
    <property type="component" value="Unassembled WGS sequence"/>
</dbReference>
<accession>A0A833NXT3</accession>
<dbReference type="Pfam" id="PF09918">
    <property type="entry name" value="DUF2148"/>
    <property type="match status" value="1"/>
</dbReference>
<evidence type="ECO:0000259" key="1">
    <source>
        <dbReference type="Pfam" id="PF09918"/>
    </source>
</evidence>
<dbReference type="AlphaFoldDB" id="A0A833NXT3"/>
<feature type="domain" description="DUF2148" evidence="1">
    <location>
        <begin position="108"/>
        <end position="175"/>
    </location>
</feature>
<gene>
    <name evidence="2" type="ORF">FD145_154</name>
</gene>
<sequence length="176" mass="19182">MIKKENDFKIEAVLDIAKKMCLAARTAPKARGVDLLEIAVISGDTIQKLSKKMKEIGERESHQTFLRDCESILHSQAIVLIGTKVKTIGLKYCSFCGKPNCAEAEKAGVICSYNSGDLGIAIGSAVSVAENHRVDNRIMYSVGKAVVDMEMLGKEVKVAYGIPLSVSSKNPFFDRK</sequence>
<reference evidence="2 3" key="1">
    <citation type="submission" date="2019-12" db="EMBL/GenBank/DDBJ databases">
        <authorList>
            <person name="Wolfe R."/>
            <person name="Danczak R."/>
            <person name="Wilkins M."/>
        </authorList>
    </citation>
    <scope>NUCLEOTIDE SEQUENCE [LARGE SCALE GENOMIC DNA]</scope>
    <source>
        <strain evidence="2">X2_MaxBin.013</strain>
    </source>
</reference>
<dbReference type="EMBL" id="WPAF01000001">
    <property type="protein sequence ID" value="KAF0135328.1"/>
    <property type="molecule type" value="Genomic_DNA"/>
</dbReference>
<name>A0A833NXT3_UNCSA</name>
<evidence type="ECO:0000313" key="2">
    <source>
        <dbReference type="EMBL" id="KAF0135328.1"/>
    </source>
</evidence>
<dbReference type="InterPro" id="IPR019224">
    <property type="entry name" value="DUF2148"/>
</dbReference>
<organism evidence="2 3">
    <name type="scientific">Candidatus Saganbacteria bacterium</name>
    <dbReference type="NCBI Taxonomy" id="2575572"/>
    <lineage>
        <taxon>Bacteria</taxon>
        <taxon>Bacillati</taxon>
        <taxon>Saganbacteria</taxon>
    </lineage>
</organism>